<protein>
    <submittedName>
        <fullName evidence="7">E3 ubiquitin-protein ligase</fullName>
    </submittedName>
</protein>
<dbReference type="SMART" id="SM00184">
    <property type="entry name" value="RING"/>
    <property type="match status" value="1"/>
</dbReference>
<evidence type="ECO:0000256" key="4">
    <source>
        <dbReference type="PROSITE-ProRule" id="PRU00175"/>
    </source>
</evidence>
<dbReference type="Proteomes" id="UP001516464">
    <property type="component" value="Unassembled WGS sequence"/>
</dbReference>
<dbReference type="Pfam" id="PF13639">
    <property type="entry name" value="zf-RING_2"/>
    <property type="match status" value="1"/>
</dbReference>
<accession>A0ABQ7HZN6</accession>
<dbReference type="PROSITE" id="PS50089">
    <property type="entry name" value="ZF_RING_2"/>
    <property type="match status" value="1"/>
</dbReference>
<dbReference type="EMBL" id="SBIQ01000063">
    <property type="protein sequence ID" value="KAF7683675.1"/>
    <property type="molecule type" value="Genomic_DNA"/>
</dbReference>
<feature type="compositionally biased region" description="Basic and acidic residues" evidence="5">
    <location>
        <begin position="1"/>
        <end position="10"/>
    </location>
</feature>
<keyword evidence="1" id="KW-0479">Metal-binding</keyword>
<feature type="compositionally biased region" description="Low complexity" evidence="5">
    <location>
        <begin position="69"/>
        <end position="94"/>
    </location>
</feature>
<proteinExistence type="predicted"/>
<dbReference type="InterPro" id="IPR001841">
    <property type="entry name" value="Znf_RING"/>
</dbReference>
<name>A0ABQ7HZN6_9MICR</name>
<feature type="domain" description="RING-type" evidence="6">
    <location>
        <begin position="185"/>
        <end position="227"/>
    </location>
</feature>
<keyword evidence="2 4" id="KW-0863">Zinc-finger</keyword>
<feature type="region of interest" description="Disordered" evidence="5">
    <location>
        <begin position="1"/>
        <end position="26"/>
    </location>
</feature>
<evidence type="ECO:0000256" key="1">
    <source>
        <dbReference type="ARBA" id="ARBA00022723"/>
    </source>
</evidence>
<evidence type="ECO:0000259" key="6">
    <source>
        <dbReference type="PROSITE" id="PS50089"/>
    </source>
</evidence>
<dbReference type="PANTHER" id="PTHR45931:SF3">
    <property type="entry name" value="RING ZINC FINGER-CONTAINING PROTEIN"/>
    <property type="match status" value="1"/>
</dbReference>
<dbReference type="PANTHER" id="PTHR45931">
    <property type="entry name" value="SI:CH211-59O9.10"/>
    <property type="match status" value="1"/>
</dbReference>
<feature type="region of interest" description="Disordered" evidence="5">
    <location>
        <begin position="58"/>
        <end position="107"/>
    </location>
</feature>
<dbReference type="InterPro" id="IPR013083">
    <property type="entry name" value="Znf_RING/FYVE/PHD"/>
</dbReference>
<evidence type="ECO:0000256" key="3">
    <source>
        <dbReference type="ARBA" id="ARBA00022833"/>
    </source>
</evidence>
<reference evidence="7 8" key="1">
    <citation type="submission" date="2019-01" db="EMBL/GenBank/DDBJ databases">
        <title>Genomes sequencing and comparative genomics of infectious freshwater microsporidia, Cucumispora dikerogammari and Thelohania contejeani.</title>
        <authorList>
            <person name="Cormier A."/>
            <person name="Giraud I."/>
            <person name="Wattier R."/>
            <person name="Teixeira M."/>
            <person name="Grandjean F."/>
            <person name="Rigaud T."/>
            <person name="Cordaux R."/>
        </authorList>
    </citation>
    <scope>NUCLEOTIDE SEQUENCE [LARGE SCALE GENOMIC DNA]</scope>
    <source>
        <strain evidence="7">T1</strain>
        <tissue evidence="7">Spores</tissue>
    </source>
</reference>
<dbReference type="CDD" id="cd16473">
    <property type="entry name" value="RING-H2_RNF103"/>
    <property type="match status" value="1"/>
</dbReference>
<gene>
    <name evidence="7" type="primary">RNF167</name>
    <name evidence="7" type="ORF">TCON_1119</name>
</gene>
<evidence type="ECO:0000313" key="7">
    <source>
        <dbReference type="EMBL" id="KAF7683675.1"/>
    </source>
</evidence>
<evidence type="ECO:0000256" key="2">
    <source>
        <dbReference type="ARBA" id="ARBA00022771"/>
    </source>
</evidence>
<dbReference type="SUPFAM" id="SSF57850">
    <property type="entry name" value="RING/U-box"/>
    <property type="match status" value="1"/>
</dbReference>
<organism evidence="7 8">
    <name type="scientific">Astathelohania contejeani</name>
    <dbReference type="NCBI Taxonomy" id="164912"/>
    <lineage>
        <taxon>Eukaryota</taxon>
        <taxon>Fungi</taxon>
        <taxon>Fungi incertae sedis</taxon>
        <taxon>Microsporidia</taxon>
        <taxon>Astathelohaniidae</taxon>
        <taxon>Astathelohania</taxon>
    </lineage>
</organism>
<keyword evidence="8" id="KW-1185">Reference proteome</keyword>
<dbReference type="Gene3D" id="3.30.40.10">
    <property type="entry name" value="Zinc/RING finger domain, C3HC4 (zinc finger)"/>
    <property type="match status" value="1"/>
</dbReference>
<evidence type="ECO:0000256" key="5">
    <source>
        <dbReference type="SAM" id="MobiDB-lite"/>
    </source>
</evidence>
<sequence length="231" mass="26474">MKRKDEEKPNISKKSRSNPLPIEEARERRETSVIGIDNLFGSIVRMVAGYLNFNASNISNRHHNTPTVPDSYNNNSSSISNNNTNINDNTPTDNEISNQNDIDTNSHDNEEERVPYAQYFDFVIDVLNIINDVDSRMGGTPSFSIHTSFYIIHNKKKKGITNEQLKNIPTEKISKDDNDKLNEECMICLDNYKVNEKIRILNCDHYFHTKCVDKWLCGVSGQCPTCRKDVI</sequence>
<evidence type="ECO:0000313" key="8">
    <source>
        <dbReference type="Proteomes" id="UP001516464"/>
    </source>
</evidence>
<dbReference type="InterPro" id="IPR051834">
    <property type="entry name" value="RING_finger_E3_ligase"/>
</dbReference>
<keyword evidence="3" id="KW-0862">Zinc</keyword>
<comment type="caution">
    <text evidence="7">The sequence shown here is derived from an EMBL/GenBank/DDBJ whole genome shotgun (WGS) entry which is preliminary data.</text>
</comment>